<dbReference type="OrthoDB" id="5149635at2759"/>
<feature type="region of interest" description="Disordered" evidence="1">
    <location>
        <begin position="241"/>
        <end position="261"/>
    </location>
</feature>
<evidence type="ECO:0000256" key="1">
    <source>
        <dbReference type="SAM" id="MobiDB-lite"/>
    </source>
</evidence>
<organism evidence="2 3">
    <name type="scientific">Paraphoma chrysanthemicola</name>
    <dbReference type="NCBI Taxonomy" id="798071"/>
    <lineage>
        <taxon>Eukaryota</taxon>
        <taxon>Fungi</taxon>
        <taxon>Dikarya</taxon>
        <taxon>Ascomycota</taxon>
        <taxon>Pezizomycotina</taxon>
        <taxon>Dothideomycetes</taxon>
        <taxon>Pleosporomycetidae</taxon>
        <taxon>Pleosporales</taxon>
        <taxon>Pleosporineae</taxon>
        <taxon>Phaeosphaeriaceae</taxon>
        <taxon>Paraphoma</taxon>
    </lineage>
</organism>
<reference evidence="2" key="1">
    <citation type="journal article" date="2021" name="Nat. Commun.">
        <title>Genetic determinants of endophytism in the Arabidopsis root mycobiome.</title>
        <authorList>
            <person name="Mesny F."/>
            <person name="Miyauchi S."/>
            <person name="Thiergart T."/>
            <person name="Pickel B."/>
            <person name="Atanasova L."/>
            <person name="Karlsson M."/>
            <person name="Huettel B."/>
            <person name="Barry K.W."/>
            <person name="Haridas S."/>
            <person name="Chen C."/>
            <person name="Bauer D."/>
            <person name="Andreopoulos W."/>
            <person name="Pangilinan J."/>
            <person name="LaButti K."/>
            <person name="Riley R."/>
            <person name="Lipzen A."/>
            <person name="Clum A."/>
            <person name="Drula E."/>
            <person name="Henrissat B."/>
            <person name="Kohler A."/>
            <person name="Grigoriev I.V."/>
            <person name="Martin F.M."/>
            <person name="Hacquard S."/>
        </authorList>
    </citation>
    <scope>NUCLEOTIDE SEQUENCE</scope>
    <source>
        <strain evidence="2">MPI-SDFR-AT-0120</strain>
    </source>
</reference>
<sequence length="302" mass="34216">MCDTTFAFGQRGSAFFQCPSSREVARLPQKLASLLSSAQLQQVHHVALGFEDSFLITWRDTSGQDRIDSRSLPPELEEFLYARDRQRRYIRDIPGIRCSLGPYNSSFFAHDGATYRWMNLPDDLLSALQSRIKDGSWIDRPRLVTLGAGDSFVLITEKHAAAWDLANYKTMSDLLEFSRTQQHGISEIRAIALHAYRFGSFVTQSRNGTLIHGNLPPHTLPGLELLKPSILLDTQAFERRPLRHRESENKDNVPRRPSNLQQRAQFRRDWGEHKQQFTAQAKGLKLSLSLSVSAGGIARLLG</sequence>
<proteinExistence type="predicted"/>
<dbReference type="Proteomes" id="UP000813461">
    <property type="component" value="Unassembled WGS sequence"/>
</dbReference>
<feature type="compositionally biased region" description="Basic and acidic residues" evidence="1">
    <location>
        <begin position="241"/>
        <end position="254"/>
    </location>
</feature>
<dbReference type="EMBL" id="JAGMVJ010000023">
    <property type="protein sequence ID" value="KAH7072484.1"/>
    <property type="molecule type" value="Genomic_DNA"/>
</dbReference>
<keyword evidence="3" id="KW-1185">Reference proteome</keyword>
<gene>
    <name evidence="2" type="ORF">FB567DRAFT_204105</name>
</gene>
<evidence type="ECO:0000313" key="2">
    <source>
        <dbReference type="EMBL" id="KAH7072484.1"/>
    </source>
</evidence>
<evidence type="ECO:0000313" key="3">
    <source>
        <dbReference type="Proteomes" id="UP000813461"/>
    </source>
</evidence>
<accession>A0A8K0VSZ6</accession>
<name>A0A8K0VSZ6_9PLEO</name>
<protein>
    <submittedName>
        <fullName evidence="2">Uncharacterized protein</fullName>
    </submittedName>
</protein>
<dbReference type="AlphaFoldDB" id="A0A8K0VSZ6"/>
<comment type="caution">
    <text evidence="2">The sequence shown here is derived from an EMBL/GenBank/DDBJ whole genome shotgun (WGS) entry which is preliminary data.</text>
</comment>